<dbReference type="EMBL" id="CM023491">
    <property type="protein sequence ID" value="KAH6940572.1"/>
    <property type="molecule type" value="Genomic_DNA"/>
</dbReference>
<dbReference type="Proteomes" id="UP000821845">
    <property type="component" value="Chromosome 11"/>
</dbReference>
<evidence type="ECO:0000313" key="2">
    <source>
        <dbReference type="Proteomes" id="UP000821845"/>
    </source>
</evidence>
<protein>
    <submittedName>
        <fullName evidence="1">Uncharacterized protein</fullName>
    </submittedName>
</protein>
<evidence type="ECO:0000313" key="1">
    <source>
        <dbReference type="EMBL" id="KAH6940572.1"/>
    </source>
</evidence>
<proteinExistence type="predicted"/>
<gene>
    <name evidence="1" type="ORF">HPB50_001637</name>
</gene>
<name>A0ACB7T2M4_HYAAI</name>
<accession>A0ACB7T2M4</accession>
<keyword evidence="2" id="KW-1185">Reference proteome</keyword>
<sequence>MFGFRPHAAAQDVFLLLKEEALSPPNGSTDRFIVALDIKKAFDTISHATILEELRNMGCGGKNV</sequence>
<reference evidence="1" key="1">
    <citation type="submission" date="2020-05" db="EMBL/GenBank/DDBJ databases">
        <title>Large-scale comparative analyses of tick genomes elucidate their genetic diversity and vector capacities.</title>
        <authorList>
            <person name="Jia N."/>
            <person name="Wang J."/>
            <person name="Shi W."/>
            <person name="Du L."/>
            <person name="Sun Y."/>
            <person name="Zhan W."/>
            <person name="Jiang J."/>
            <person name="Wang Q."/>
            <person name="Zhang B."/>
            <person name="Ji P."/>
            <person name="Sakyi L.B."/>
            <person name="Cui X."/>
            <person name="Yuan T."/>
            <person name="Jiang B."/>
            <person name="Yang W."/>
            <person name="Lam T.T.-Y."/>
            <person name="Chang Q."/>
            <person name="Ding S."/>
            <person name="Wang X."/>
            <person name="Zhu J."/>
            <person name="Ruan X."/>
            <person name="Zhao L."/>
            <person name="Wei J."/>
            <person name="Que T."/>
            <person name="Du C."/>
            <person name="Cheng J."/>
            <person name="Dai P."/>
            <person name="Han X."/>
            <person name="Huang E."/>
            <person name="Gao Y."/>
            <person name="Liu J."/>
            <person name="Shao H."/>
            <person name="Ye R."/>
            <person name="Li L."/>
            <person name="Wei W."/>
            <person name="Wang X."/>
            <person name="Wang C."/>
            <person name="Yang T."/>
            <person name="Huo Q."/>
            <person name="Li W."/>
            <person name="Guo W."/>
            <person name="Chen H."/>
            <person name="Zhou L."/>
            <person name="Ni X."/>
            <person name="Tian J."/>
            <person name="Zhou Y."/>
            <person name="Sheng Y."/>
            <person name="Liu T."/>
            <person name="Pan Y."/>
            <person name="Xia L."/>
            <person name="Li J."/>
            <person name="Zhao F."/>
            <person name="Cao W."/>
        </authorList>
    </citation>
    <scope>NUCLEOTIDE SEQUENCE</scope>
    <source>
        <strain evidence="1">Hyas-2018</strain>
    </source>
</reference>
<comment type="caution">
    <text evidence="1">The sequence shown here is derived from an EMBL/GenBank/DDBJ whole genome shotgun (WGS) entry which is preliminary data.</text>
</comment>
<organism evidence="1 2">
    <name type="scientific">Hyalomma asiaticum</name>
    <name type="common">Tick</name>
    <dbReference type="NCBI Taxonomy" id="266040"/>
    <lineage>
        <taxon>Eukaryota</taxon>
        <taxon>Metazoa</taxon>
        <taxon>Ecdysozoa</taxon>
        <taxon>Arthropoda</taxon>
        <taxon>Chelicerata</taxon>
        <taxon>Arachnida</taxon>
        <taxon>Acari</taxon>
        <taxon>Parasitiformes</taxon>
        <taxon>Ixodida</taxon>
        <taxon>Ixodoidea</taxon>
        <taxon>Ixodidae</taxon>
        <taxon>Hyalomminae</taxon>
        <taxon>Hyalomma</taxon>
    </lineage>
</organism>